<dbReference type="Pfam" id="PF19296">
    <property type="entry name" value="RelA_AH_RIS"/>
    <property type="match status" value="1"/>
</dbReference>
<comment type="pathway">
    <text evidence="2">Purine metabolism; ppGpp biosynthesis; ppGpp from GDP: step 1/1.</text>
</comment>
<dbReference type="GO" id="GO:0008893">
    <property type="term" value="F:guanosine-3',5'-bis(diphosphate) 3'-diphosphatase activity"/>
    <property type="evidence" value="ECO:0007669"/>
    <property type="project" value="UniProtKB-EC"/>
</dbReference>
<keyword evidence="9" id="KW-0808">Transferase</keyword>
<dbReference type="Gene3D" id="3.30.70.260">
    <property type="match status" value="1"/>
</dbReference>
<dbReference type="PANTHER" id="PTHR21262">
    <property type="entry name" value="GUANOSINE-3',5'-BIS DIPHOSPHATE 3'-PYROPHOSPHOHYDROLASE"/>
    <property type="match status" value="1"/>
</dbReference>
<dbReference type="Pfam" id="PF04607">
    <property type="entry name" value="RelA_SpoT"/>
    <property type="match status" value="1"/>
</dbReference>
<keyword evidence="1 9" id="KW-0378">Hydrolase</keyword>
<dbReference type="Pfam" id="PF02824">
    <property type="entry name" value="TGS"/>
    <property type="match status" value="1"/>
</dbReference>
<dbReference type="PROSITE" id="PS51831">
    <property type="entry name" value="HD"/>
    <property type="match status" value="1"/>
</dbReference>
<dbReference type="InterPro" id="IPR006674">
    <property type="entry name" value="HD_domain"/>
</dbReference>
<comment type="catalytic activity">
    <reaction evidence="4">
        <text>guanosine 3',5'-bis(diphosphate) + H2O = GDP + diphosphate + H(+)</text>
        <dbReference type="Rhea" id="RHEA:14253"/>
        <dbReference type="ChEBI" id="CHEBI:15377"/>
        <dbReference type="ChEBI" id="CHEBI:15378"/>
        <dbReference type="ChEBI" id="CHEBI:33019"/>
        <dbReference type="ChEBI" id="CHEBI:58189"/>
        <dbReference type="ChEBI" id="CHEBI:77828"/>
        <dbReference type="EC" id="3.1.7.2"/>
    </reaction>
</comment>
<dbReference type="Proteomes" id="UP001589767">
    <property type="component" value="Unassembled WGS sequence"/>
</dbReference>
<dbReference type="Pfam" id="PF13291">
    <property type="entry name" value="ACT_4"/>
    <property type="match status" value="1"/>
</dbReference>
<evidence type="ECO:0000256" key="3">
    <source>
        <dbReference type="ARBA" id="ARBA00024387"/>
    </source>
</evidence>
<dbReference type="Pfam" id="PF13328">
    <property type="entry name" value="HD_4"/>
    <property type="match status" value="1"/>
</dbReference>
<dbReference type="EMBL" id="JBHLWB010000003">
    <property type="protein sequence ID" value="MFC0308952.1"/>
    <property type="molecule type" value="Genomic_DNA"/>
</dbReference>
<dbReference type="InterPro" id="IPR002912">
    <property type="entry name" value="ACT_dom"/>
</dbReference>
<evidence type="ECO:0000256" key="4">
    <source>
        <dbReference type="ARBA" id="ARBA00047968"/>
    </source>
</evidence>
<dbReference type="InterPro" id="IPR004811">
    <property type="entry name" value="RelA/Spo_fam"/>
</dbReference>
<dbReference type="EC" id="3.1.7.2" evidence="3"/>
<dbReference type="InterPro" id="IPR043519">
    <property type="entry name" value="NT_sf"/>
</dbReference>
<dbReference type="Gene3D" id="1.10.3210.10">
    <property type="entry name" value="Hypothetical protein af1432"/>
    <property type="match status" value="1"/>
</dbReference>
<evidence type="ECO:0000259" key="8">
    <source>
        <dbReference type="PROSITE" id="PS51880"/>
    </source>
</evidence>
<dbReference type="CDD" id="cd00077">
    <property type="entry name" value="HDc"/>
    <property type="match status" value="1"/>
</dbReference>
<dbReference type="NCBIfam" id="TIGR00691">
    <property type="entry name" value="spoT_relA"/>
    <property type="match status" value="1"/>
</dbReference>
<evidence type="ECO:0000259" key="7">
    <source>
        <dbReference type="PROSITE" id="PS51831"/>
    </source>
</evidence>
<dbReference type="CDD" id="cd04876">
    <property type="entry name" value="ACT_RelA-SpoT"/>
    <property type="match status" value="1"/>
</dbReference>
<dbReference type="InterPro" id="IPR012676">
    <property type="entry name" value="TGS-like"/>
</dbReference>
<sequence>MYLFESLHTIIKSYLPEDQIELVKRAFVIARDAHEGQTRSSGEPYITHPVAVASIIAEMRLDHEAVMAALLHDVIEDTPYTEEELTAEFGKSVAEIVEGVSKLDKLKFRTRKEAEAENFRKMILAMTQDIRVILIKLADRTHNMRTLGALRPDKRRRIAKETLEIYSPLAHRLGIEHIKNELEDLGFEALHPHRYQVLQKVIQNARGNRKEMIQRITDEIKGRLDDVGIKARVFGREKHLYSIYQKMKMKEQRFHSIMDIYAFRTIVQDVDTCYRVLGQMHSLYKPRPGRVKDYIAVPKANGYQSLHTSMIGPHGVPVEVQIRTEDMDQMAEMGVAAHWIYKQGGKNDSTTVQIRAQRWLQSLIELQQSAGNSFEFIENVKSELFPDEIYVFTPKGRIVELPAGATPVDFAYAVHTDIGQTCIGARVDRQPYALSQALQSGQTVEIITAPSARPSATWLNFVVTAKARANIRQTLKSLRRDEAIILGKRQLFHALSPAKLEDIDSVKLSTLLTELKLYSLDDLLAEIGLGNQISVVIAHRLLGEKLEIDTDGNPSNNNYHETDSGVLIKGVEGLLINFAKCCHPIPGDPIVAYVSPGKGLVVHHEYCANIRHHRDENTDHYMPVEWEKSENSVEFEAELRIEMLNQHGAFANLTSVITSAGSNIQSIWTEERDGRVYQVFVVLTARDKNHLATIIRKINAVSGVVDVLRNINE</sequence>
<dbReference type="InterPro" id="IPR045600">
    <property type="entry name" value="RelA/SpoT_AH_RIS"/>
</dbReference>
<organism evidence="9 10">
    <name type="scientific">Gallibacterium trehalosifermentans</name>
    <dbReference type="NCBI Taxonomy" id="516935"/>
    <lineage>
        <taxon>Bacteria</taxon>
        <taxon>Pseudomonadati</taxon>
        <taxon>Pseudomonadota</taxon>
        <taxon>Gammaproteobacteria</taxon>
        <taxon>Pasteurellales</taxon>
        <taxon>Pasteurellaceae</taxon>
        <taxon>Gallibacterium</taxon>
    </lineage>
</organism>
<dbReference type="InterPro" id="IPR033655">
    <property type="entry name" value="TGS_RelA/SpoT"/>
</dbReference>
<dbReference type="SUPFAM" id="SSF81301">
    <property type="entry name" value="Nucleotidyltransferase"/>
    <property type="match status" value="1"/>
</dbReference>
<accession>A0ABV6H1P4</accession>
<feature type="domain" description="HD" evidence="7">
    <location>
        <begin position="45"/>
        <end position="144"/>
    </location>
</feature>
<evidence type="ECO:0000313" key="10">
    <source>
        <dbReference type="Proteomes" id="UP001589767"/>
    </source>
</evidence>
<dbReference type="SMART" id="SM00471">
    <property type="entry name" value="HDc"/>
    <property type="match status" value="1"/>
</dbReference>
<dbReference type="SMART" id="SM00954">
    <property type="entry name" value="RelA_SpoT"/>
    <property type="match status" value="1"/>
</dbReference>
<name>A0ABV6H1P4_9PAST</name>
<gene>
    <name evidence="9" type="primary">spoT</name>
    <name evidence="9" type="ORF">ACFFHK_04415</name>
</gene>
<comment type="function">
    <text evidence="5">In eubacteria ppGpp (guanosine 3'-diphosphate 5'-diphosphate) is a mediator of the stringent response that coordinates a variety of cellular activities in response to changes in nutritional abundance.</text>
</comment>
<dbReference type="CDD" id="cd05399">
    <property type="entry name" value="NT_Rel-Spo_like"/>
    <property type="match status" value="1"/>
</dbReference>
<dbReference type="NCBIfam" id="NF008303">
    <property type="entry name" value="PRK11092.1"/>
    <property type="match status" value="1"/>
</dbReference>
<dbReference type="SUPFAM" id="SSF81271">
    <property type="entry name" value="TGS-like"/>
    <property type="match status" value="1"/>
</dbReference>
<dbReference type="Gene3D" id="3.10.20.30">
    <property type="match status" value="1"/>
</dbReference>
<comment type="similarity">
    <text evidence="5">Belongs to the relA/spoT family.</text>
</comment>
<keyword evidence="10" id="KW-1185">Reference proteome</keyword>
<dbReference type="InterPro" id="IPR045865">
    <property type="entry name" value="ACT-like_dom_sf"/>
</dbReference>
<dbReference type="Gene3D" id="3.30.460.10">
    <property type="entry name" value="Beta Polymerase, domain 2"/>
    <property type="match status" value="1"/>
</dbReference>
<dbReference type="InterPro" id="IPR003607">
    <property type="entry name" value="HD/PDEase_dom"/>
</dbReference>
<evidence type="ECO:0000259" key="6">
    <source>
        <dbReference type="PROSITE" id="PS51671"/>
    </source>
</evidence>
<dbReference type="SUPFAM" id="SSF55021">
    <property type="entry name" value="ACT-like"/>
    <property type="match status" value="1"/>
</dbReference>
<dbReference type="PANTHER" id="PTHR21262:SF36">
    <property type="entry name" value="BIFUNCTIONAL (P)PPGPP SYNTHASE_HYDROLASE SPOT"/>
    <property type="match status" value="1"/>
</dbReference>
<dbReference type="InterPro" id="IPR004095">
    <property type="entry name" value="TGS"/>
</dbReference>
<reference evidence="9 10" key="1">
    <citation type="submission" date="2024-09" db="EMBL/GenBank/DDBJ databases">
        <authorList>
            <person name="Sun Q."/>
            <person name="Mori K."/>
        </authorList>
    </citation>
    <scope>NUCLEOTIDE SEQUENCE [LARGE SCALE GENOMIC DNA]</scope>
    <source>
        <strain evidence="9 10">CCM 7539</strain>
    </source>
</reference>
<dbReference type="InterPro" id="IPR007685">
    <property type="entry name" value="RelA_SpoT"/>
</dbReference>
<dbReference type="SUPFAM" id="SSF109604">
    <property type="entry name" value="HD-domain/PDEase-like"/>
    <property type="match status" value="1"/>
</dbReference>
<dbReference type="InterPro" id="IPR012675">
    <property type="entry name" value="Beta-grasp_dom_sf"/>
</dbReference>
<proteinExistence type="inferred from homology"/>
<dbReference type="RefSeq" id="WP_382369923.1">
    <property type="nucleotide sequence ID" value="NZ_JBHLWB010000003.1"/>
</dbReference>
<feature type="domain" description="TGS" evidence="8">
    <location>
        <begin position="387"/>
        <end position="448"/>
    </location>
</feature>
<protein>
    <recommendedName>
        <fullName evidence="3">guanosine-3',5'-bis(diphosphate) 3'-diphosphatase</fullName>
        <ecNumber evidence="3">3.1.7.2</ecNumber>
    </recommendedName>
</protein>
<comment type="caution">
    <text evidence="9">The sequence shown here is derived from an EMBL/GenBank/DDBJ whole genome shotgun (WGS) entry which is preliminary data.</text>
</comment>
<dbReference type="PROSITE" id="PS51880">
    <property type="entry name" value="TGS"/>
    <property type="match status" value="1"/>
</dbReference>
<evidence type="ECO:0000256" key="5">
    <source>
        <dbReference type="RuleBase" id="RU003847"/>
    </source>
</evidence>
<evidence type="ECO:0000256" key="1">
    <source>
        <dbReference type="ARBA" id="ARBA00022801"/>
    </source>
</evidence>
<dbReference type="GO" id="GO:0008728">
    <property type="term" value="F:GTP diphosphokinase activity"/>
    <property type="evidence" value="ECO:0007669"/>
    <property type="project" value="UniProtKB-EC"/>
</dbReference>
<evidence type="ECO:0000313" key="9">
    <source>
        <dbReference type="EMBL" id="MFC0308952.1"/>
    </source>
</evidence>
<feature type="domain" description="ACT" evidence="6">
    <location>
        <begin position="638"/>
        <end position="712"/>
    </location>
</feature>
<evidence type="ECO:0000256" key="2">
    <source>
        <dbReference type="ARBA" id="ARBA00024329"/>
    </source>
</evidence>
<dbReference type="CDD" id="cd01668">
    <property type="entry name" value="TGS_RSH"/>
    <property type="match status" value="1"/>
</dbReference>
<dbReference type="PROSITE" id="PS51671">
    <property type="entry name" value="ACT"/>
    <property type="match status" value="1"/>
</dbReference>